<accession>A0A118K1Y2</accession>
<dbReference type="Proteomes" id="UP000243975">
    <property type="component" value="Unassembled WGS sequence"/>
</dbReference>
<feature type="coiled-coil region" evidence="1">
    <location>
        <begin position="20"/>
        <end position="60"/>
    </location>
</feature>
<name>A0A118K1Y2_CYNCS</name>
<keyword evidence="1" id="KW-0175">Coiled coil</keyword>
<dbReference type="GO" id="GO:0003700">
    <property type="term" value="F:DNA-binding transcription factor activity"/>
    <property type="evidence" value="ECO:0007669"/>
    <property type="project" value="InterPro"/>
</dbReference>
<dbReference type="STRING" id="59895.A0A118K1Y2"/>
<comment type="caution">
    <text evidence="3">The sequence shown here is derived from an EMBL/GenBank/DDBJ whole genome shotgun (WGS) entry which is preliminary data.</text>
</comment>
<organism evidence="3 4">
    <name type="scientific">Cynara cardunculus var. scolymus</name>
    <name type="common">Globe artichoke</name>
    <name type="synonym">Cynara scolymus</name>
    <dbReference type="NCBI Taxonomy" id="59895"/>
    <lineage>
        <taxon>Eukaryota</taxon>
        <taxon>Viridiplantae</taxon>
        <taxon>Streptophyta</taxon>
        <taxon>Embryophyta</taxon>
        <taxon>Tracheophyta</taxon>
        <taxon>Spermatophyta</taxon>
        <taxon>Magnoliopsida</taxon>
        <taxon>eudicotyledons</taxon>
        <taxon>Gunneridae</taxon>
        <taxon>Pentapetalae</taxon>
        <taxon>asterids</taxon>
        <taxon>campanulids</taxon>
        <taxon>Asterales</taxon>
        <taxon>Asteraceae</taxon>
        <taxon>Carduoideae</taxon>
        <taxon>Cardueae</taxon>
        <taxon>Carduinae</taxon>
        <taxon>Cynara</taxon>
    </lineage>
</organism>
<reference evidence="3 4" key="1">
    <citation type="journal article" date="2016" name="Sci. Rep.">
        <title>The genome sequence of the outbreeding globe artichoke constructed de novo incorporating a phase-aware low-pass sequencing strategy of F1 progeny.</title>
        <authorList>
            <person name="Scaglione D."/>
            <person name="Reyes-Chin-Wo S."/>
            <person name="Acquadro A."/>
            <person name="Froenicke L."/>
            <person name="Portis E."/>
            <person name="Beitel C."/>
            <person name="Tirone M."/>
            <person name="Mauro R."/>
            <person name="Lo Monaco A."/>
            <person name="Mauromicale G."/>
            <person name="Faccioli P."/>
            <person name="Cattivelli L."/>
            <person name="Rieseberg L."/>
            <person name="Michelmore R."/>
            <person name="Lanteri S."/>
        </authorList>
    </citation>
    <scope>NUCLEOTIDE SEQUENCE [LARGE SCALE GENOMIC DNA]</scope>
    <source>
        <strain evidence="3">2C</strain>
    </source>
</reference>
<feature type="domain" description="MYB-CC type transcription factor LHEQLE-containing" evidence="2">
    <location>
        <begin position="17"/>
        <end position="63"/>
    </location>
</feature>
<keyword evidence="4" id="KW-1185">Reference proteome</keyword>
<evidence type="ECO:0000259" key="2">
    <source>
        <dbReference type="Pfam" id="PF14379"/>
    </source>
</evidence>
<proteinExistence type="predicted"/>
<evidence type="ECO:0000256" key="1">
    <source>
        <dbReference type="SAM" id="Coils"/>
    </source>
</evidence>
<dbReference type="AlphaFoldDB" id="A0A118K1Y2"/>
<evidence type="ECO:0000313" key="4">
    <source>
        <dbReference type="Proteomes" id="UP000243975"/>
    </source>
</evidence>
<protein>
    <submittedName>
        <fullName evidence="3">MYB-CC type transcription factor, LHEQLE-containing domain-containing protein</fullName>
    </submittedName>
</protein>
<dbReference type="PANTHER" id="PTHR31499">
    <property type="entry name" value="MYB FAMILY TRANSCRIPTION FACTOR PHL11"/>
    <property type="match status" value="1"/>
</dbReference>
<sequence>MCKNDDYKKKIFPAFGMQFKDALQRQLAVQRQLHEQLEIQRNLQLRIEEKAKELKKMYDQQMKANNSRNSEITSVEVDSENTLFRSKI</sequence>
<dbReference type="Gramene" id="KVI03510">
    <property type="protein sequence ID" value="KVI03510"/>
    <property type="gene ID" value="Ccrd_018188"/>
</dbReference>
<evidence type="ECO:0000313" key="3">
    <source>
        <dbReference type="EMBL" id="KVI03510.1"/>
    </source>
</evidence>
<gene>
    <name evidence="3" type="ORF">Ccrd_018188</name>
</gene>
<dbReference type="PANTHER" id="PTHR31499:SF85">
    <property type="entry name" value="TRANSCRIPTION FACTOR MYB-RELATED FAMILY"/>
    <property type="match status" value="1"/>
</dbReference>
<dbReference type="InterPro" id="IPR046955">
    <property type="entry name" value="PHR1-like"/>
</dbReference>
<dbReference type="EMBL" id="LEKV01002347">
    <property type="protein sequence ID" value="KVI03510.1"/>
    <property type="molecule type" value="Genomic_DNA"/>
</dbReference>
<dbReference type="InterPro" id="IPR025756">
    <property type="entry name" value="Myb_CC_LHEQLE"/>
</dbReference>
<dbReference type="Pfam" id="PF14379">
    <property type="entry name" value="Myb_CC_LHEQLE"/>
    <property type="match status" value="1"/>
</dbReference>